<dbReference type="GO" id="GO:0016740">
    <property type="term" value="F:transferase activity"/>
    <property type="evidence" value="ECO:0007669"/>
    <property type="project" value="UniProtKB-KW"/>
</dbReference>
<keyword evidence="2" id="KW-0808">Transferase</keyword>
<dbReference type="InterPro" id="IPR029044">
    <property type="entry name" value="Nucleotide-diphossugar_trans"/>
</dbReference>
<dbReference type="InterPro" id="IPR011990">
    <property type="entry name" value="TPR-like_helical_dom_sf"/>
</dbReference>
<proteinExistence type="predicted"/>
<evidence type="ECO:0000313" key="3">
    <source>
        <dbReference type="Proteomes" id="UP000037326"/>
    </source>
</evidence>
<gene>
    <name evidence="2" type="ORF">ACZ11_17860</name>
</gene>
<dbReference type="PANTHER" id="PTHR43630:SF2">
    <property type="entry name" value="GLYCOSYLTRANSFERASE"/>
    <property type="match status" value="1"/>
</dbReference>
<dbReference type="PANTHER" id="PTHR43630">
    <property type="entry name" value="POLY-BETA-1,6-N-ACETYL-D-GLUCOSAMINE SYNTHASE"/>
    <property type="match status" value="1"/>
</dbReference>
<comment type="caution">
    <text evidence="2">The sequence shown here is derived from an EMBL/GenBank/DDBJ whole genome shotgun (WGS) entry which is preliminary data.</text>
</comment>
<accession>A0A0K9F394</accession>
<feature type="domain" description="Glycosyltransferase 2-like" evidence="1">
    <location>
        <begin position="5"/>
        <end position="98"/>
    </location>
</feature>
<dbReference type="Gene3D" id="1.25.40.10">
    <property type="entry name" value="Tetratricopeptide repeat domain"/>
    <property type="match status" value="1"/>
</dbReference>
<dbReference type="CDD" id="cd02511">
    <property type="entry name" value="Beta4Glucosyltransferase"/>
    <property type="match status" value="1"/>
</dbReference>
<dbReference type="OrthoDB" id="9815923at2"/>
<sequence length="357" mass="42469">MFTISLCMIVKNEECIIERCLDSVQHLVDEINIIDTGSTDRTKDIVRNYTSRIFDFTWCDDFAKARNFSFQQATKDFILWLDADDVITTEHQQKFLQLKQSLFYPNVDAVSMDYYLTLDADGCVESSEKRFRLVKRERNFQWWGAVHEYLDITGQLYHSDIAVTHLPRKSDIHRNINIYEHLKKEGHPFSARETFQYANELKIHQRFLEAINHYNIFLDSTKGTDDENIQACLNLADCYQQLHDAKQATQAILQSLLYDRPRPETCCRIGHFFMEQMKNREAIYWYSQALQQPIEQTMAVHKHAYSTWLPHLQLSLLYNRLRLFENAYQHNEVARKFKPKDQRILDNRKHLLSQLKK</sequence>
<evidence type="ECO:0000259" key="1">
    <source>
        <dbReference type="Pfam" id="PF00535"/>
    </source>
</evidence>
<dbReference type="GeneID" id="96600089"/>
<organism evidence="2 3">
    <name type="scientific">Lysinibacillus xylanilyticus</name>
    <dbReference type="NCBI Taxonomy" id="582475"/>
    <lineage>
        <taxon>Bacteria</taxon>
        <taxon>Bacillati</taxon>
        <taxon>Bacillota</taxon>
        <taxon>Bacilli</taxon>
        <taxon>Bacillales</taxon>
        <taxon>Bacillaceae</taxon>
        <taxon>Lysinibacillus</taxon>
    </lineage>
</organism>
<protein>
    <submittedName>
        <fullName evidence="2">Glycosyl transferase</fullName>
    </submittedName>
</protein>
<dbReference type="RefSeq" id="WP_049667899.1">
    <property type="nucleotide sequence ID" value="NZ_JBIWFF010000015.1"/>
</dbReference>
<dbReference type="InterPro" id="IPR001173">
    <property type="entry name" value="Glyco_trans_2-like"/>
</dbReference>
<evidence type="ECO:0000313" key="2">
    <source>
        <dbReference type="EMBL" id="KMY28995.1"/>
    </source>
</evidence>
<dbReference type="AlphaFoldDB" id="A0A0K9F394"/>
<name>A0A0K9F394_9BACI</name>
<dbReference type="Pfam" id="PF00535">
    <property type="entry name" value="Glycos_transf_2"/>
    <property type="match status" value="1"/>
</dbReference>
<dbReference type="Proteomes" id="UP000037326">
    <property type="component" value="Unassembled WGS sequence"/>
</dbReference>
<dbReference type="SUPFAM" id="SSF48452">
    <property type="entry name" value="TPR-like"/>
    <property type="match status" value="1"/>
</dbReference>
<dbReference type="Gene3D" id="3.90.550.10">
    <property type="entry name" value="Spore Coat Polysaccharide Biosynthesis Protein SpsA, Chain A"/>
    <property type="match status" value="1"/>
</dbReference>
<dbReference type="PATRIC" id="fig|582475.4.peg.2618"/>
<reference evidence="3" key="1">
    <citation type="submission" date="2015-07" db="EMBL/GenBank/DDBJ databases">
        <authorList>
            <consortium name="Consortium for Microbial Forensics and Genomics (microFORGE)"/>
            <person name="Knight B.M."/>
            <person name="Roberts D.P."/>
            <person name="Lin D."/>
            <person name="Hari K."/>
            <person name="Fletcher J."/>
            <person name="Melcher U."/>
            <person name="Blagden T."/>
            <person name="Winegar R.A."/>
        </authorList>
    </citation>
    <scope>NUCLEOTIDE SEQUENCE [LARGE SCALE GENOMIC DNA]</scope>
    <source>
        <strain evidence="3">DSM 23493</strain>
    </source>
</reference>
<dbReference type="SUPFAM" id="SSF53448">
    <property type="entry name" value="Nucleotide-diphospho-sugar transferases"/>
    <property type="match status" value="1"/>
</dbReference>
<dbReference type="EMBL" id="LFXJ01000010">
    <property type="protein sequence ID" value="KMY28995.1"/>
    <property type="molecule type" value="Genomic_DNA"/>
</dbReference>